<reference evidence="1" key="1">
    <citation type="submission" date="2017-05" db="UniProtKB">
        <authorList>
            <consortium name="EnsemblMetazoa"/>
        </authorList>
    </citation>
    <scope>IDENTIFICATION</scope>
</reference>
<name>A0A1X7TH62_AMPQE</name>
<evidence type="ECO:0000313" key="1">
    <source>
        <dbReference type="EnsemblMetazoa" id="Aqu2.1.14061_001"/>
    </source>
</evidence>
<dbReference type="AlphaFoldDB" id="A0A1X7TH62"/>
<protein>
    <submittedName>
        <fullName evidence="1">Uncharacterized protein</fullName>
    </submittedName>
</protein>
<proteinExistence type="predicted"/>
<sequence length="109" mass="11865">MFICQGGSISCQVTGNRRCSADLPQRDLKLPCHLKFTCPSKVVGKLQKLLDKAPKLAQATNLSGKEPLNLKAKLDETCLQSVLNSTAIDDDLVDVDWMMLSVSHTSFSG</sequence>
<accession>A0A1X7TH62</accession>
<dbReference type="InParanoid" id="A0A1X7TH62"/>
<dbReference type="EnsemblMetazoa" id="Aqu2.1.14061_001">
    <property type="protein sequence ID" value="Aqu2.1.14061_001"/>
    <property type="gene ID" value="Aqu2.1.14061"/>
</dbReference>
<organism evidence="1">
    <name type="scientific">Amphimedon queenslandica</name>
    <name type="common">Sponge</name>
    <dbReference type="NCBI Taxonomy" id="400682"/>
    <lineage>
        <taxon>Eukaryota</taxon>
        <taxon>Metazoa</taxon>
        <taxon>Porifera</taxon>
        <taxon>Demospongiae</taxon>
        <taxon>Heteroscleromorpha</taxon>
        <taxon>Haplosclerida</taxon>
        <taxon>Niphatidae</taxon>
        <taxon>Amphimedon</taxon>
    </lineage>
</organism>